<keyword evidence="3" id="KW-0723">Serine/threonine-protein kinase</keyword>
<feature type="domain" description="Protein kinase" evidence="2">
    <location>
        <begin position="28"/>
        <end position="277"/>
    </location>
</feature>
<dbReference type="InterPro" id="IPR000719">
    <property type="entry name" value="Prot_kinase_dom"/>
</dbReference>
<comment type="caution">
    <text evidence="3">The sequence shown here is derived from an EMBL/GenBank/DDBJ whole genome shotgun (WGS) entry which is preliminary data.</text>
</comment>
<dbReference type="Gene3D" id="1.10.510.10">
    <property type="entry name" value="Transferase(Phosphotransferase) domain 1"/>
    <property type="match status" value="1"/>
</dbReference>
<dbReference type="AlphaFoldDB" id="A0A366XS47"/>
<name>A0A366XS47_9BACI</name>
<dbReference type="GO" id="GO:0005524">
    <property type="term" value="F:ATP binding"/>
    <property type="evidence" value="ECO:0007669"/>
    <property type="project" value="UniProtKB-UniRule"/>
</dbReference>
<dbReference type="InterPro" id="IPR011009">
    <property type="entry name" value="Kinase-like_dom_sf"/>
</dbReference>
<evidence type="ECO:0000313" key="3">
    <source>
        <dbReference type="EMBL" id="RBW69200.1"/>
    </source>
</evidence>
<dbReference type="Gene3D" id="3.30.200.20">
    <property type="entry name" value="Phosphorylase Kinase, domain 1"/>
    <property type="match status" value="1"/>
</dbReference>
<dbReference type="SUPFAM" id="SSF56112">
    <property type="entry name" value="Protein kinase-like (PK-like)"/>
    <property type="match status" value="1"/>
</dbReference>
<accession>A0A366XS47</accession>
<keyword evidence="1" id="KW-0067">ATP-binding</keyword>
<dbReference type="InterPro" id="IPR017441">
    <property type="entry name" value="Protein_kinase_ATP_BS"/>
</dbReference>
<keyword evidence="1" id="KW-0547">Nucleotide-binding</keyword>
<dbReference type="RefSeq" id="WP_113806408.1">
    <property type="nucleotide sequence ID" value="NZ_QOCW01000012.1"/>
</dbReference>
<dbReference type="EMBL" id="QOCW01000012">
    <property type="protein sequence ID" value="RBW69200.1"/>
    <property type="molecule type" value="Genomic_DNA"/>
</dbReference>
<sequence>MVTSIYKSIKAFLQDRPLKNGTMIKGKYEIVETLGMGSYGITYLVRDTRQQNKLYVLKQTKPSRRKDEKSKLSYHYETNILGTLNHPAIPKIHENFFFKDDFYFTMEFINGNTFEDLIFHKGKTYTENEAFQILQQLLVIVKYIHNENIVHRDLRIPNIIVVKNQLHLIDFGLARYIGDKPTVHAERLSDYMIEKQLKREVTFQSDFYSLGHFLLFLLYSDYTPSSKVERSWEEELPISKFSKEILRKMLQIKEPYHHIDELIHAVNHRLKIFDNNM</sequence>
<dbReference type="PROSITE" id="PS00107">
    <property type="entry name" value="PROTEIN_KINASE_ATP"/>
    <property type="match status" value="1"/>
</dbReference>
<evidence type="ECO:0000313" key="4">
    <source>
        <dbReference type="Proteomes" id="UP000253314"/>
    </source>
</evidence>
<dbReference type="GO" id="GO:0004674">
    <property type="term" value="F:protein serine/threonine kinase activity"/>
    <property type="evidence" value="ECO:0007669"/>
    <property type="project" value="UniProtKB-KW"/>
</dbReference>
<gene>
    <name evidence="3" type="ORF">DS031_12515</name>
</gene>
<feature type="binding site" evidence="1">
    <location>
        <position position="58"/>
    </location>
    <ligand>
        <name>ATP</name>
        <dbReference type="ChEBI" id="CHEBI:30616"/>
    </ligand>
</feature>
<dbReference type="PROSITE" id="PS50011">
    <property type="entry name" value="PROTEIN_KINASE_DOM"/>
    <property type="match status" value="1"/>
</dbReference>
<evidence type="ECO:0000259" key="2">
    <source>
        <dbReference type="PROSITE" id="PS50011"/>
    </source>
</evidence>
<dbReference type="Pfam" id="PF00069">
    <property type="entry name" value="Pkinase"/>
    <property type="match status" value="1"/>
</dbReference>
<protein>
    <submittedName>
        <fullName evidence="3">Serine/threonine protein kinase</fullName>
    </submittedName>
</protein>
<dbReference type="Proteomes" id="UP000253314">
    <property type="component" value="Unassembled WGS sequence"/>
</dbReference>
<keyword evidence="3" id="KW-0418">Kinase</keyword>
<dbReference type="PANTHER" id="PTHR24347">
    <property type="entry name" value="SERINE/THREONINE-PROTEIN KINASE"/>
    <property type="match status" value="1"/>
</dbReference>
<evidence type="ECO:0000256" key="1">
    <source>
        <dbReference type="PROSITE-ProRule" id="PRU10141"/>
    </source>
</evidence>
<keyword evidence="4" id="KW-1185">Reference proteome</keyword>
<keyword evidence="3" id="KW-0808">Transferase</keyword>
<organism evidence="3 4">
    <name type="scientific">Bacillus taeanensis</name>
    <dbReference type="NCBI Taxonomy" id="273032"/>
    <lineage>
        <taxon>Bacteria</taxon>
        <taxon>Bacillati</taxon>
        <taxon>Bacillota</taxon>
        <taxon>Bacilli</taxon>
        <taxon>Bacillales</taxon>
        <taxon>Bacillaceae</taxon>
        <taxon>Bacillus</taxon>
    </lineage>
</organism>
<reference evidence="3 4" key="1">
    <citation type="submission" date="2018-07" db="EMBL/GenBank/DDBJ databases">
        <title>Lottiidibacillus patelloidae gen. nov., sp. nov., isolated from the intestinal tract of a marine limpet and the reclassification of B. taeanensis BH030017T, B. algicola KMM 3737T and B. hwajinpoensis SW-72T as genus Lottiidibacillus.</title>
        <authorList>
            <person name="Liu R."/>
            <person name="Huang Z."/>
        </authorList>
    </citation>
    <scope>NUCLEOTIDE SEQUENCE [LARGE SCALE GENOMIC DNA]</scope>
    <source>
        <strain evidence="3 4">BH030017</strain>
    </source>
</reference>
<dbReference type="SMART" id="SM00220">
    <property type="entry name" value="S_TKc"/>
    <property type="match status" value="1"/>
</dbReference>
<proteinExistence type="predicted"/>